<evidence type="ECO:0000313" key="2">
    <source>
        <dbReference type="EnsemblPlants" id="EMT29038"/>
    </source>
</evidence>
<protein>
    <submittedName>
        <fullName evidence="2">Uncharacterized protein</fullName>
    </submittedName>
</protein>
<dbReference type="InterPro" id="IPR001938">
    <property type="entry name" value="Thaumatin"/>
</dbReference>
<organism evidence="2">
    <name type="scientific">Aegilops tauschii</name>
    <name type="common">Tausch's goatgrass</name>
    <name type="synonym">Aegilops squarrosa</name>
    <dbReference type="NCBI Taxonomy" id="37682"/>
    <lineage>
        <taxon>Eukaryota</taxon>
        <taxon>Viridiplantae</taxon>
        <taxon>Streptophyta</taxon>
        <taxon>Embryophyta</taxon>
        <taxon>Tracheophyta</taxon>
        <taxon>Spermatophyta</taxon>
        <taxon>Magnoliopsida</taxon>
        <taxon>Liliopsida</taxon>
        <taxon>Poales</taxon>
        <taxon>Poaceae</taxon>
        <taxon>BOP clade</taxon>
        <taxon>Pooideae</taxon>
        <taxon>Triticodae</taxon>
        <taxon>Triticeae</taxon>
        <taxon>Triticinae</taxon>
        <taxon>Aegilops</taxon>
    </lineage>
</organism>
<sequence length="77" mass="8052">MGRKGCQTGDCADALCCMLSATLAVFNLEKDNTPYSYDISVIDGFTLPMDVSCSGAGGSVIGARTLTARRHTTSTQV</sequence>
<dbReference type="PROSITE" id="PS51367">
    <property type="entry name" value="THAUMATIN_2"/>
    <property type="match status" value="1"/>
</dbReference>
<proteinExistence type="predicted"/>
<name>M8C4N9_AEGTA</name>
<keyword evidence="1" id="KW-0611">Plant defense</keyword>
<dbReference type="AlphaFoldDB" id="M8C4N9"/>
<dbReference type="Pfam" id="PF00314">
    <property type="entry name" value="Thaumatin"/>
    <property type="match status" value="1"/>
</dbReference>
<evidence type="ECO:0000256" key="1">
    <source>
        <dbReference type="ARBA" id="ARBA00022821"/>
    </source>
</evidence>
<accession>M8C4N9</accession>
<reference evidence="2" key="1">
    <citation type="submission" date="2015-06" db="UniProtKB">
        <authorList>
            <consortium name="EnsemblPlants"/>
        </authorList>
    </citation>
    <scope>IDENTIFICATION</scope>
</reference>
<dbReference type="GO" id="GO:0006952">
    <property type="term" value="P:defense response"/>
    <property type="evidence" value="ECO:0007669"/>
    <property type="project" value="UniProtKB-KW"/>
</dbReference>
<dbReference type="EnsemblPlants" id="EMT29038">
    <property type="protein sequence ID" value="EMT29038"/>
    <property type="gene ID" value="F775_11950"/>
</dbReference>
<dbReference type="InterPro" id="IPR037176">
    <property type="entry name" value="Osmotin/thaumatin-like_sf"/>
</dbReference>
<dbReference type="Gene3D" id="2.60.110.10">
    <property type="entry name" value="Thaumatin"/>
    <property type="match status" value="1"/>
</dbReference>
<dbReference type="SUPFAM" id="SSF49870">
    <property type="entry name" value="Osmotin, thaumatin-like protein"/>
    <property type="match status" value="1"/>
</dbReference>